<feature type="region of interest" description="Disordered" evidence="1">
    <location>
        <begin position="79"/>
        <end position="328"/>
    </location>
</feature>
<feature type="compositionally biased region" description="Polar residues" evidence="1">
    <location>
        <begin position="152"/>
        <end position="176"/>
    </location>
</feature>
<accession>A0A812EL58</accession>
<dbReference type="PANTHER" id="PTHR21541:SF3">
    <property type="entry name" value="STRUCTURE-SPECIFIC ENDONUCLEASE SUBUNIT SLX4"/>
    <property type="match status" value="1"/>
</dbReference>
<gene>
    <name evidence="4" type="ORF">SPHA_73294</name>
</gene>
<evidence type="ECO:0000313" key="4">
    <source>
        <dbReference type="EMBL" id="CAE1323364.1"/>
    </source>
</evidence>
<feature type="transmembrane region" description="Helical" evidence="2">
    <location>
        <begin position="1390"/>
        <end position="1410"/>
    </location>
</feature>
<dbReference type="GO" id="GO:0000712">
    <property type="term" value="P:resolution of meiotic recombination intermediates"/>
    <property type="evidence" value="ECO:0007669"/>
    <property type="project" value="TreeGrafter"/>
</dbReference>
<dbReference type="EMBL" id="CAHIKZ030005370">
    <property type="protein sequence ID" value="CAE1323364.1"/>
    <property type="molecule type" value="Genomic_DNA"/>
</dbReference>
<dbReference type="PROSITE" id="PS50097">
    <property type="entry name" value="BTB"/>
    <property type="match status" value="1"/>
</dbReference>
<evidence type="ECO:0000259" key="3">
    <source>
        <dbReference type="PROSITE" id="PS50097"/>
    </source>
</evidence>
<comment type="caution">
    <text evidence="4">The sequence shown here is derived from an EMBL/GenBank/DDBJ whole genome shotgun (WGS) entry which is preliminary data.</text>
</comment>
<feature type="domain" description="BTB" evidence="3">
    <location>
        <begin position="793"/>
        <end position="858"/>
    </location>
</feature>
<dbReference type="Proteomes" id="UP000597762">
    <property type="component" value="Unassembled WGS sequence"/>
</dbReference>
<feature type="compositionally biased region" description="Polar residues" evidence="1">
    <location>
        <begin position="1097"/>
        <end position="1108"/>
    </location>
</feature>
<keyword evidence="2" id="KW-0812">Transmembrane</keyword>
<protein>
    <submittedName>
        <fullName evidence="4">BTBD12</fullName>
    </submittedName>
</protein>
<feature type="region of interest" description="Disordered" evidence="1">
    <location>
        <begin position="1216"/>
        <end position="1257"/>
    </location>
</feature>
<dbReference type="InterPro" id="IPR011333">
    <property type="entry name" value="SKP1/BTB/POZ_sf"/>
</dbReference>
<organism evidence="4 5">
    <name type="scientific">Acanthosepion pharaonis</name>
    <name type="common">Pharaoh cuttlefish</name>
    <name type="synonym">Sepia pharaonis</name>
    <dbReference type="NCBI Taxonomy" id="158019"/>
    <lineage>
        <taxon>Eukaryota</taxon>
        <taxon>Metazoa</taxon>
        <taxon>Spiralia</taxon>
        <taxon>Lophotrochozoa</taxon>
        <taxon>Mollusca</taxon>
        <taxon>Cephalopoda</taxon>
        <taxon>Coleoidea</taxon>
        <taxon>Decapodiformes</taxon>
        <taxon>Sepiida</taxon>
        <taxon>Sepiina</taxon>
        <taxon>Sepiidae</taxon>
        <taxon>Acanthosepion</taxon>
    </lineage>
</organism>
<reference evidence="4" key="1">
    <citation type="submission" date="2021-01" db="EMBL/GenBank/DDBJ databases">
        <authorList>
            <person name="Li R."/>
            <person name="Bekaert M."/>
        </authorList>
    </citation>
    <scope>NUCLEOTIDE SEQUENCE</scope>
    <source>
        <strain evidence="4">Farmed</strain>
    </source>
</reference>
<keyword evidence="2" id="KW-0472">Membrane</keyword>
<feature type="transmembrane region" description="Helical" evidence="2">
    <location>
        <begin position="1355"/>
        <end position="1375"/>
    </location>
</feature>
<dbReference type="CDD" id="cd22999">
    <property type="entry name" value="SAP_SLX4"/>
    <property type="match status" value="1"/>
</dbReference>
<sequence>MLWHEIRLNVLFGHRNSILCRQQLSSLEDFKEKKKKRVVSSLFILAFHLQTRNGLHFFTLVCLLETPIKNGKSPIELASAASKEPKKRTSQRSQSSSLPQTAPLSPTEALTRRRTRSSERKIQEAEQNGDADNLKFPNGSPVLPSFSGAASKGTSESKPAKCSSQESKKQTCQTLKLSKVKVESPEKDETLKQTPAKKLVKSEQVRSIPTPEKERTVPATKRRSSRSRSKSSETSDSLNLSEKSSPKADTSGGKKVKRKKLYQESPKTPTVKLDQPPKKRAQKSSKQDRIPSKCVQRKNTEKKNENNVSSEMVTTATGKSPPNLQSLTGDKERISNNAANTSQNNTVKCPTCKDLIPEEGLGRHILMCLKNKYQVDAKSRLPVLSDREQFRKDEALARQIHEDMNKDLHSHKDSKSTEDLTFCHVCQKDLSHMNSMWKAKHINHCFDNTDEENARKKKKLAVNARQQVPACPMCGKQFKTGALRRCHLKKCAQDLAISPEKAVKLIAEQEKNFKPSLPAPATSSSTSARSLHNKQNKLPDEQMQVALALSSSLFEEQKKLNEQLAETVKNIHQGVNRDLRKLKKSQKKASASMPLLLTISKEDQLARNAQRVDSIISEPAHTMHFPKQFPHSSLSLNYGDVYQLHENTSCSSSLHSFWSRASLMDSSLTPNLFYIQSLMPPIQLDKVTAGSRLKPLSAIPGRGLDKEDIPSVTDNLPDSSAVPSTQTAVLLAELAQSNEEDLDDEESSGSTFEPTQGFYLSQKASDTSGTPENKALAVLSEDLCSLVNKPYLSDIEFIAADNSRVCAHQLLLSVRCPLILSLAVQRENHLVIDMKDVSHNALLAFLRYLYAGRVDFEKNVTADLLQLSRKFNLPQLAAICEKTLQALIDEACYTPSVESVAGDIPEPLEIGDDHLQGNEEDGSMTVDNNSLLEPNKEDMGFGESTSEKLCPLPGVSPSKSPQSTALRSSPNCSYRELPAALDEQIFMTITGPSDAEFSPEKQHNQKPPIPGYDLLTDCSTSVIEKAAEFIAENISAKNLDCKDSSFNSHFPTTPEVDNEIANKQSFNSSFINDFISSSSPVMSQMEDSLHLVVDAQKNSNSASHSTKTPVIANRKGRKKKPAIPSPFTPMPLYTQMTTPELKAEMKKHGCKQMPHEKMVAHLMDIYQKTHQYETDSDLDQSAIHLETPSEIPHSSLGIARLQTRRNTQDCFLRVHNEKKSPVMSKKPAAKLSKKAKSSALGSGVSAQRSSSESDSANVVDLDKSDAVGAYEESFMTNEDDIPCSQQQTSGSSDNLHDKLREFVLKSPEIYTKMILYEPIDFDHLLVSLVSFVCVFLLVSFLPFVLLLFLSVSSPVALVLFLSVSSPVALVLFLSVSSPVPPLPVSHPVCLVFLFVPLALVLFLSVSSPVASFPCSSHRCLSHPVRLPSSPLVPVCLIARRLVLFLSVSRLSPKFPSCLSLPVALLALPCSLIVRLPMSVLIACRPVFSCSLPVCLLRPISPALPVCLRLFPPTYSSCLSHTPCSPLVLFCLSRHIPPRALPSVSLPISPLLSSCLSLLLFPPHYSSCLSPSFLFPLIALPVCLIACSPPTYSSLAVSSPVPPRALPVCLIACSPSCSSCLSHRLFPLVLFLAVSPYLFPSCSSWLSHRLFPLVPFLSVTSHVSLVPFLSVALPIYLVLRLAVPLVSLLQVLSSQMFLSFVQPVSLVLFMSFISPVSLVLLQCLSHCLSHCLSPSRCSRLSHRLSPSRCSRLSHRLSPSRCSRLSPLRCSRLSHRLSPMCCPCLSPPLFISIFQTCSVFLIYL</sequence>
<proteinExistence type="predicted"/>
<feature type="region of interest" description="Disordered" evidence="1">
    <location>
        <begin position="914"/>
        <end position="933"/>
    </location>
</feature>
<evidence type="ECO:0000256" key="2">
    <source>
        <dbReference type="SAM" id="Phobius"/>
    </source>
</evidence>
<dbReference type="InterPro" id="IPR000210">
    <property type="entry name" value="BTB/POZ_dom"/>
</dbReference>
<dbReference type="GO" id="GO:0033557">
    <property type="term" value="C:Slx1-Slx4 complex"/>
    <property type="evidence" value="ECO:0007669"/>
    <property type="project" value="TreeGrafter"/>
</dbReference>
<feature type="region of interest" description="Disordered" evidence="1">
    <location>
        <begin position="1097"/>
        <end position="1133"/>
    </location>
</feature>
<feature type="compositionally biased region" description="Basic residues" evidence="1">
    <location>
        <begin position="220"/>
        <end position="229"/>
    </location>
</feature>
<feature type="region of interest" description="Disordered" evidence="1">
    <location>
        <begin position="514"/>
        <end position="533"/>
    </location>
</feature>
<keyword evidence="2" id="KW-1133">Transmembrane helix</keyword>
<dbReference type="Gene3D" id="3.30.710.10">
    <property type="entry name" value="Potassium Channel Kv1.1, Chain A"/>
    <property type="match status" value="1"/>
</dbReference>
<evidence type="ECO:0000313" key="5">
    <source>
        <dbReference type="Proteomes" id="UP000597762"/>
    </source>
</evidence>
<feature type="region of interest" description="Disordered" evidence="1">
    <location>
        <begin position="939"/>
        <end position="971"/>
    </location>
</feature>
<feature type="compositionally biased region" description="Polar residues" evidence="1">
    <location>
        <begin position="234"/>
        <end position="243"/>
    </location>
</feature>
<dbReference type="SUPFAM" id="SSF54695">
    <property type="entry name" value="POZ domain"/>
    <property type="match status" value="1"/>
</dbReference>
<feature type="compositionally biased region" description="Polar residues" evidence="1">
    <location>
        <begin position="957"/>
        <end position="971"/>
    </location>
</feature>
<feature type="transmembrane region" description="Helical" evidence="2">
    <location>
        <begin position="1695"/>
        <end position="1720"/>
    </location>
</feature>
<feature type="transmembrane region" description="Helical" evidence="2">
    <location>
        <begin position="1624"/>
        <end position="1645"/>
    </location>
</feature>
<feature type="compositionally biased region" description="Polar residues" evidence="1">
    <location>
        <begin position="306"/>
        <end position="328"/>
    </location>
</feature>
<feature type="compositionally biased region" description="Basic residues" evidence="1">
    <location>
        <begin position="1227"/>
        <end position="1236"/>
    </location>
</feature>
<keyword evidence="5" id="KW-1185">Reference proteome</keyword>
<dbReference type="Pfam" id="PF00651">
    <property type="entry name" value="BTB"/>
    <property type="match status" value="1"/>
</dbReference>
<feature type="compositionally biased region" description="Low complexity" evidence="1">
    <location>
        <begin position="1237"/>
        <end position="1255"/>
    </location>
</feature>
<feature type="compositionally biased region" description="Low complexity" evidence="1">
    <location>
        <begin position="515"/>
        <end position="530"/>
    </location>
</feature>
<name>A0A812EL58_ACAPH</name>
<dbReference type="OrthoDB" id="5576441at2759"/>
<feature type="transmembrane region" description="Helical" evidence="2">
    <location>
        <begin position="1324"/>
        <end position="1348"/>
    </location>
</feature>
<feature type="transmembrane region" description="Helical" evidence="2">
    <location>
        <begin position="1665"/>
        <end position="1688"/>
    </location>
</feature>
<dbReference type="PANTHER" id="PTHR21541">
    <property type="entry name" value="BTB POZ DOMAIN CONTAINING 12"/>
    <property type="match status" value="1"/>
</dbReference>
<evidence type="ECO:0000256" key="1">
    <source>
        <dbReference type="SAM" id="MobiDB-lite"/>
    </source>
</evidence>
<feature type="compositionally biased region" description="Basic and acidic residues" evidence="1">
    <location>
        <begin position="180"/>
        <end position="191"/>
    </location>
</feature>
<dbReference type="SMART" id="SM00225">
    <property type="entry name" value="BTB"/>
    <property type="match status" value="1"/>
</dbReference>